<sequence length="782" mass="89151">MVVKASRSLKASSTGIRRANRAVMVFATKIDLAAELEISRATVQNFFAEKPIGRENFHKICQALKLPWQEIADLTEEIETDPAEFEKQLSDDSNRSDFAFVPLPTPDLVQTLRQQIQVIIQQQCGSLRVLDMSQPRKLSKIYTEVKLLEKMSSRRWLNIPDLLKASVAIEDDRPCLNCIPQKPLPGFDVVEKHSKLMILGKPGAGKTIFLKQIAIECIEGNFLADRVPIFISLKDFAETPCRDFLHYITAQFATISTIAAQLALTVLIQGNALLLLDGLDEVGPGHRQSILQAVRQFVGRFHANQFVITCRIAAQDYLFEQFTEVEIADFDWLQITNFALKWFADRETSLCFRFMQALQQNRPIQELATNPLLLTLLCLVFEDSGEFAASRAALCKESLQVLLKNWDARRHIERSQAHQDLPLRHKEELLSHIALSMLERGDYFFRQKELEQFICDYRRRLPRAIVKPDDHVDSEAVLKAIEAQHGLLVERARGVYSFPHFIFHEYFAAQRIVSAANGPARERFLQRLVNHVTNRHWREVFLLTMEMLPDTACLVQLIEQKLDCLAQDASLQRVFSWLTQKTEAVSTTANAVELRSRYLELELGPLLDLADCVQLSQSDSLEGDLTLDRLLVRIITLARSLDRALEEAPDLFILTLAHALAHALVQALSCSLHVAPELALVLQALQAQLPLLETERAHAPQFREWWQKPRLAWTVQLRSVIVQYRNLGHDWQLTAHQKRLLQGYYRANQLLLDCLNYASVVTPTTLPKSQGMLLLPATKSQR</sequence>
<proteinExistence type="predicted"/>
<dbReference type="PANTHER" id="PTHR46844">
    <property type="entry name" value="SLR5058 PROTEIN"/>
    <property type="match status" value="1"/>
</dbReference>
<dbReference type="PANTHER" id="PTHR46844:SF1">
    <property type="entry name" value="SLR5058 PROTEIN"/>
    <property type="match status" value="1"/>
</dbReference>
<protein>
    <submittedName>
        <fullName evidence="2">NTPase (NACHT family)</fullName>
    </submittedName>
</protein>
<gene>
    <name evidence="2" type="ORF">C7B82_23380</name>
</gene>
<name>A0A2T1DYH1_9CYAN</name>
<dbReference type="RefSeq" id="WP_106259048.1">
    <property type="nucleotide sequence ID" value="NZ_CAWNSW010000034.1"/>
</dbReference>
<dbReference type="AlphaFoldDB" id="A0A2T1DYH1"/>
<dbReference type="InterPro" id="IPR007111">
    <property type="entry name" value="NACHT_NTPase"/>
</dbReference>
<feature type="domain" description="NACHT" evidence="1">
    <location>
        <begin position="194"/>
        <end position="311"/>
    </location>
</feature>
<evidence type="ECO:0000259" key="1">
    <source>
        <dbReference type="PROSITE" id="PS50837"/>
    </source>
</evidence>
<dbReference type="OrthoDB" id="448481at2"/>
<dbReference type="InterPro" id="IPR054501">
    <property type="entry name" value="NCH2"/>
</dbReference>
<reference evidence="2 3" key="2">
    <citation type="submission" date="2018-03" db="EMBL/GenBank/DDBJ databases">
        <title>The ancient ancestry and fast evolution of plastids.</title>
        <authorList>
            <person name="Moore K.R."/>
            <person name="Magnabosco C."/>
            <person name="Momper L."/>
            <person name="Gold D.A."/>
            <person name="Bosak T."/>
            <person name="Fournier G.P."/>
        </authorList>
    </citation>
    <scope>NUCLEOTIDE SEQUENCE [LARGE SCALE GENOMIC DNA]</scope>
    <source>
        <strain evidence="2 3">ULC18</strain>
    </source>
</reference>
<dbReference type="Pfam" id="PF22727">
    <property type="entry name" value="NCH2"/>
    <property type="match status" value="1"/>
</dbReference>
<dbReference type="EMBL" id="PVWK01000125">
    <property type="protein sequence ID" value="PSB25424.1"/>
    <property type="molecule type" value="Genomic_DNA"/>
</dbReference>
<organism evidence="2 3">
    <name type="scientific">Stenomitos frigidus ULC18</name>
    <dbReference type="NCBI Taxonomy" id="2107698"/>
    <lineage>
        <taxon>Bacteria</taxon>
        <taxon>Bacillati</taxon>
        <taxon>Cyanobacteriota</taxon>
        <taxon>Cyanophyceae</taxon>
        <taxon>Leptolyngbyales</taxon>
        <taxon>Leptolyngbyaceae</taxon>
        <taxon>Stenomitos</taxon>
    </lineage>
</organism>
<dbReference type="SUPFAM" id="SSF52540">
    <property type="entry name" value="P-loop containing nucleoside triphosphate hydrolases"/>
    <property type="match status" value="1"/>
</dbReference>
<dbReference type="Pfam" id="PF05729">
    <property type="entry name" value="NACHT"/>
    <property type="match status" value="1"/>
</dbReference>
<dbReference type="InterPro" id="IPR027417">
    <property type="entry name" value="P-loop_NTPase"/>
</dbReference>
<evidence type="ECO:0000313" key="3">
    <source>
        <dbReference type="Proteomes" id="UP000239576"/>
    </source>
</evidence>
<reference evidence="3" key="1">
    <citation type="submission" date="2018-02" db="EMBL/GenBank/DDBJ databases">
        <authorList>
            <person name="Moore K."/>
            <person name="Momper L."/>
        </authorList>
    </citation>
    <scope>NUCLEOTIDE SEQUENCE [LARGE SCALE GENOMIC DNA]</scope>
    <source>
        <strain evidence="3">ULC18</strain>
    </source>
</reference>
<keyword evidence="3" id="KW-1185">Reference proteome</keyword>
<accession>A0A2T1DYH1</accession>
<dbReference type="PROSITE" id="PS50837">
    <property type="entry name" value="NACHT"/>
    <property type="match status" value="1"/>
</dbReference>
<comment type="caution">
    <text evidence="2">The sequence shown here is derived from an EMBL/GenBank/DDBJ whole genome shotgun (WGS) entry which is preliminary data.</text>
</comment>
<evidence type="ECO:0000313" key="2">
    <source>
        <dbReference type="EMBL" id="PSB25424.1"/>
    </source>
</evidence>
<dbReference type="Proteomes" id="UP000239576">
    <property type="component" value="Unassembled WGS sequence"/>
</dbReference>
<dbReference type="Gene3D" id="3.40.50.300">
    <property type="entry name" value="P-loop containing nucleotide triphosphate hydrolases"/>
    <property type="match status" value="1"/>
</dbReference>